<organism evidence="1 2">
    <name type="scientific">Operophtera brumata</name>
    <name type="common">Winter moth</name>
    <name type="synonym">Phalaena brumata</name>
    <dbReference type="NCBI Taxonomy" id="104452"/>
    <lineage>
        <taxon>Eukaryota</taxon>
        <taxon>Metazoa</taxon>
        <taxon>Ecdysozoa</taxon>
        <taxon>Arthropoda</taxon>
        <taxon>Hexapoda</taxon>
        <taxon>Insecta</taxon>
        <taxon>Pterygota</taxon>
        <taxon>Neoptera</taxon>
        <taxon>Endopterygota</taxon>
        <taxon>Lepidoptera</taxon>
        <taxon>Glossata</taxon>
        <taxon>Ditrysia</taxon>
        <taxon>Geometroidea</taxon>
        <taxon>Geometridae</taxon>
        <taxon>Larentiinae</taxon>
        <taxon>Operophtera</taxon>
    </lineage>
</organism>
<evidence type="ECO:0000313" key="1">
    <source>
        <dbReference type="EMBL" id="KOB51796.1"/>
    </source>
</evidence>
<dbReference type="EMBL" id="JTDY01019185">
    <property type="protein sequence ID" value="KOB51796.1"/>
    <property type="molecule type" value="Genomic_DNA"/>
</dbReference>
<name>A0A0L7K1V0_OPEBR</name>
<evidence type="ECO:0000313" key="2">
    <source>
        <dbReference type="Proteomes" id="UP000037510"/>
    </source>
</evidence>
<dbReference type="Proteomes" id="UP000037510">
    <property type="component" value="Unassembled WGS sequence"/>
</dbReference>
<accession>A0A0L7K1V0</accession>
<dbReference type="AlphaFoldDB" id="A0A0L7K1V0"/>
<comment type="caution">
    <text evidence="1">The sequence shown here is derived from an EMBL/GenBank/DDBJ whole genome shotgun (WGS) entry which is preliminary data.</text>
</comment>
<keyword evidence="2" id="KW-1185">Reference proteome</keyword>
<gene>
    <name evidence="1" type="ORF">OBRU01_27178</name>
</gene>
<proteinExistence type="predicted"/>
<feature type="non-terminal residue" evidence="1">
    <location>
        <position position="80"/>
    </location>
</feature>
<protein>
    <submittedName>
        <fullName evidence="1">Uncharacterized protein</fullName>
    </submittedName>
</protein>
<reference evidence="1 2" key="1">
    <citation type="journal article" date="2015" name="Genome Biol. Evol.">
        <title>The genome of winter moth (Operophtera brumata) provides a genomic perspective on sexual dimorphism and phenology.</title>
        <authorList>
            <person name="Derks M.F."/>
            <person name="Smit S."/>
            <person name="Salis L."/>
            <person name="Schijlen E."/>
            <person name="Bossers A."/>
            <person name="Mateman C."/>
            <person name="Pijl A.S."/>
            <person name="de Ridder D."/>
            <person name="Groenen M.A."/>
            <person name="Visser M.E."/>
            <person name="Megens H.J."/>
        </authorList>
    </citation>
    <scope>NUCLEOTIDE SEQUENCE [LARGE SCALE GENOMIC DNA]</scope>
    <source>
        <strain evidence="1">WM2013NL</strain>
        <tissue evidence="1">Head and thorax</tissue>
    </source>
</reference>
<sequence>MFNPRNGRRVRQMNLPNAVKDDSLASSIYVRDYYLKDFKYISPEALASKKKLKLADEEDKTLLEKWFLEVVKGLKQFFYQ</sequence>